<dbReference type="InterPro" id="IPR009343">
    <property type="entry name" value="DUF1002"/>
</dbReference>
<name>A0A0B2XMD1_LATCU</name>
<dbReference type="AlphaFoldDB" id="A0A0B2XMD1"/>
<proteinExistence type="predicted"/>
<feature type="signal peptide" evidence="1">
    <location>
        <begin position="1"/>
        <end position="26"/>
    </location>
</feature>
<evidence type="ECO:0000313" key="2">
    <source>
        <dbReference type="EMBL" id="ASN59174.1"/>
    </source>
</evidence>
<keyword evidence="5" id="KW-1185">Reference proteome</keyword>
<evidence type="ECO:0000313" key="3">
    <source>
        <dbReference type="EMBL" id="BCX30696.1"/>
    </source>
</evidence>
<dbReference type="Proteomes" id="UP000199749">
    <property type="component" value="Chromosome"/>
</dbReference>
<keyword evidence="1" id="KW-0732">Signal</keyword>
<dbReference type="RefSeq" id="WP_004271031.1">
    <property type="nucleotide sequence ID" value="NZ_AP024685.1"/>
</dbReference>
<accession>A0A0B2XMD1</accession>
<reference evidence="3 5" key="2">
    <citation type="submission" date="2021-05" db="EMBL/GenBank/DDBJ databases">
        <title>Complete Genome Sequence of Latilactobacillus sp. Strain WDN19, a High D-Aspartate-producing Lactic Acid Bacterium Isolated from a Japanese Pickle.</title>
        <authorList>
            <person name="Kajitani K."/>
            <person name="Takahashi S."/>
        </authorList>
    </citation>
    <scope>NUCLEOTIDE SEQUENCE [LARGE SCALE GENOMIC DNA]</scope>
    <source>
        <strain evidence="3 5">WDN19</strain>
    </source>
</reference>
<organism evidence="2 4">
    <name type="scientific">Latilactobacillus curvatus</name>
    <name type="common">Lactobacillus curvatus</name>
    <dbReference type="NCBI Taxonomy" id="28038"/>
    <lineage>
        <taxon>Bacteria</taxon>
        <taxon>Bacillati</taxon>
        <taxon>Bacillota</taxon>
        <taxon>Bacilli</taxon>
        <taxon>Lactobacillales</taxon>
        <taxon>Lactobacillaceae</taxon>
        <taxon>Latilactobacillus</taxon>
    </lineage>
</organism>
<feature type="chain" id="PRO_5002080302" evidence="1">
    <location>
        <begin position="27"/>
        <end position="315"/>
    </location>
</feature>
<protein>
    <submittedName>
        <fullName evidence="2">DUF1002 domain-containing protein</fullName>
    </submittedName>
</protein>
<dbReference type="EMBL" id="CP022474">
    <property type="protein sequence ID" value="ASN59174.1"/>
    <property type="molecule type" value="Genomic_DNA"/>
</dbReference>
<reference evidence="2 4" key="1">
    <citation type="submission" date="2017-07" db="EMBL/GenBank/DDBJ databases">
        <title>Lactobacillus curvatus MRS6 whole genome.</title>
        <authorList>
            <person name="Jans C."/>
            <person name="Lagler S."/>
            <person name="Lacroix C."/>
            <person name="Meile L."/>
            <person name="Stevens M.J.A."/>
        </authorList>
    </citation>
    <scope>NUCLEOTIDE SEQUENCE [LARGE SCALE GENOMIC DNA]</scope>
    <source>
        <strain evidence="2 4">MRS6</strain>
    </source>
</reference>
<dbReference type="Pfam" id="PF06207">
    <property type="entry name" value="DUF1002"/>
    <property type="match status" value="1"/>
</dbReference>
<sequence>MFNKLKFLIPIAFTAIIGLSAQPAFADSTTSWDKPVATLGTSLSSTQKADTLKTLENAANVTDVSELTVTGSTLVKYLDQNQQTFNANSSVYSSALIQKNDSNTGINVKIIDFNGRNNITTITANQYKNAALTAGVTNATIYVTSAIPIDGSGALAGVYAAFAENGDSLNQAQVTAAQDEMSTLSDITQANKGTDGYSDSQLNNAVTGAKKDMASKGNNLTVNQITTIVNNQLEQNNLTNIINNNQKQQIINVLVKIQDSGALNSDDFKNQAGKLMNNIQSGAKNIFNKLNTQSNRNFIQKLFDSMANFFKGLFN</sequence>
<evidence type="ECO:0000313" key="4">
    <source>
        <dbReference type="Proteomes" id="UP000199749"/>
    </source>
</evidence>
<dbReference type="KEGG" id="lcv:FBA2_00190"/>
<gene>
    <name evidence="2" type="ORF">CG419_00330</name>
    <name evidence="3" type="ORF">LTWDN19_12630</name>
</gene>
<evidence type="ECO:0000313" key="5">
    <source>
        <dbReference type="Proteomes" id="UP000825100"/>
    </source>
</evidence>
<dbReference type="Proteomes" id="UP000825100">
    <property type="component" value="Chromosome"/>
</dbReference>
<dbReference type="EMBL" id="AP024685">
    <property type="protein sequence ID" value="BCX30696.1"/>
    <property type="molecule type" value="Genomic_DNA"/>
</dbReference>
<evidence type="ECO:0000256" key="1">
    <source>
        <dbReference type="SAM" id="SignalP"/>
    </source>
</evidence>